<dbReference type="PANTHER" id="PTHR37302:SF1">
    <property type="entry name" value="PROTEIN DINB"/>
    <property type="match status" value="1"/>
</dbReference>
<dbReference type="PANTHER" id="PTHR37302">
    <property type="entry name" value="SLR1116 PROTEIN"/>
    <property type="match status" value="1"/>
</dbReference>
<gene>
    <name evidence="4" type="ORF">UF78_21580</name>
</gene>
<sequence>MSLKNHFELMASYNQWMNSKIYQAAGQLGRDELAMDRGAFFGSILGTLNHILVADIIWLKRFATPPHGLPALREIVELPYPSRLDQILFEDVAALSERRFWLDRQICSWVSELSNDDLELGLSYRNTKGVPGNKRFSSLILHFFNHQTHHRGQVTTLLSQAGRNVDVTDLLALIPDEGNL</sequence>
<feature type="binding site" evidence="3">
    <location>
        <position position="146"/>
    </location>
    <ligand>
        <name>a divalent metal cation</name>
        <dbReference type="ChEBI" id="CHEBI:60240"/>
    </ligand>
</feature>
<dbReference type="Pfam" id="PF05163">
    <property type="entry name" value="DinB"/>
    <property type="match status" value="1"/>
</dbReference>
<feature type="binding site" evidence="3">
    <location>
        <position position="150"/>
    </location>
    <ligand>
        <name>a divalent metal cation</name>
        <dbReference type="ChEBI" id="CHEBI:60240"/>
    </ligand>
</feature>
<dbReference type="SUPFAM" id="SSF109854">
    <property type="entry name" value="DinB/YfiT-like putative metalloenzymes"/>
    <property type="match status" value="1"/>
</dbReference>
<evidence type="ECO:0000256" key="1">
    <source>
        <dbReference type="ARBA" id="ARBA00008635"/>
    </source>
</evidence>
<dbReference type="RefSeq" id="WP_045164250.1">
    <property type="nucleotide sequence ID" value="NZ_JYHV01000037.1"/>
</dbReference>
<dbReference type="Gene3D" id="1.20.120.450">
    <property type="entry name" value="dinb family like domain"/>
    <property type="match status" value="1"/>
</dbReference>
<protein>
    <submittedName>
        <fullName evidence="4">Diguanylate cyclase</fullName>
    </submittedName>
</protein>
<dbReference type="OrthoDB" id="9807509at2"/>
<dbReference type="InterPro" id="IPR034660">
    <property type="entry name" value="DinB/YfiT-like"/>
</dbReference>
<dbReference type="Proteomes" id="UP000032487">
    <property type="component" value="Unassembled WGS sequence"/>
</dbReference>
<reference evidence="4 5" key="1">
    <citation type="submission" date="2015-02" db="EMBL/GenBank/DDBJ databases">
        <title>Draft genome sequence of Pseudomonas stutzeri NT0128 isolated from wheat (Triticum turgidum) rhizosphere.</title>
        <authorList>
            <person name="Tovi N."/>
            <person name="Frenk S."/>
            <person name="Hadar Y."/>
            <person name="Minz D."/>
        </authorList>
    </citation>
    <scope>NUCLEOTIDE SEQUENCE [LARGE SCALE GENOMIC DNA]</scope>
    <source>
        <strain evidence="4 5">NT0128</strain>
    </source>
</reference>
<evidence type="ECO:0000256" key="2">
    <source>
        <dbReference type="ARBA" id="ARBA00022723"/>
    </source>
</evidence>
<feature type="binding site" evidence="3">
    <location>
        <position position="50"/>
    </location>
    <ligand>
        <name>a divalent metal cation</name>
        <dbReference type="ChEBI" id="CHEBI:60240"/>
    </ligand>
</feature>
<name>A0A0D9AK48_STUST</name>
<dbReference type="InterPro" id="IPR007837">
    <property type="entry name" value="DinB"/>
</dbReference>
<evidence type="ECO:0000313" key="5">
    <source>
        <dbReference type="Proteomes" id="UP000032487"/>
    </source>
</evidence>
<comment type="caution">
    <text evidence="4">The sequence shown here is derived from an EMBL/GenBank/DDBJ whole genome shotgun (WGS) entry which is preliminary data.</text>
</comment>
<dbReference type="AlphaFoldDB" id="A0A0D9AK48"/>
<dbReference type="PATRIC" id="fig|316.101.peg.3163"/>
<evidence type="ECO:0000313" key="4">
    <source>
        <dbReference type="EMBL" id="KJH79736.1"/>
    </source>
</evidence>
<organism evidence="4 5">
    <name type="scientific">Stutzerimonas stutzeri</name>
    <name type="common">Pseudomonas stutzeri</name>
    <dbReference type="NCBI Taxonomy" id="316"/>
    <lineage>
        <taxon>Bacteria</taxon>
        <taxon>Pseudomonadati</taxon>
        <taxon>Pseudomonadota</taxon>
        <taxon>Gammaproteobacteria</taxon>
        <taxon>Pseudomonadales</taxon>
        <taxon>Pseudomonadaceae</taxon>
        <taxon>Stutzerimonas</taxon>
    </lineage>
</organism>
<comment type="similarity">
    <text evidence="1">Belongs to the DinB family.</text>
</comment>
<proteinExistence type="inferred from homology"/>
<dbReference type="EMBL" id="JYHV01000037">
    <property type="protein sequence ID" value="KJH79736.1"/>
    <property type="molecule type" value="Genomic_DNA"/>
</dbReference>
<keyword evidence="2 3" id="KW-0479">Metal-binding</keyword>
<evidence type="ECO:0000256" key="3">
    <source>
        <dbReference type="PIRSR" id="PIRSR607837-1"/>
    </source>
</evidence>
<accession>A0A0D9AK48</accession>
<dbReference type="GO" id="GO:0046872">
    <property type="term" value="F:metal ion binding"/>
    <property type="evidence" value="ECO:0007669"/>
    <property type="project" value="UniProtKB-KW"/>
</dbReference>